<keyword evidence="3" id="KW-1185">Reference proteome</keyword>
<dbReference type="Proteomes" id="UP000053732">
    <property type="component" value="Unassembled WGS sequence"/>
</dbReference>
<name>A0A0G4PQ34_PENC3</name>
<proteinExistence type="predicted"/>
<evidence type="ECO:0000313" key="3">
    <source>
        <dbReference type="Proteomes" id="UP000053732"/>
    </source>
</evidence>
<feature type="transmembrane region" description="Helical" evidence="1">
    <location>
        <begin position="73"/>
        <end position="91"/>
    </location>
</feature>
<evidence type="ECO:0000256" key="1">
    <source>
        <dbReference type="SAM" id="Phobius"/>
    </source>
</evidence>
<dbReference type="EMBL" id="HG793161">
    <property type="protein sequence ID" value="CRL28542.1"/>
    <property type="molecule type" value="Genomic_DNA"/>
</dbReference>
<keyword evidence="1" id="KW-0812">Transmembrane</keyword>
<dbReference type="AlphaFoldDB" id="A0A0G4PQ34"/>
<sequence length="101" mass="12274">MRSRYHPYPEERWYQTPLSLLSRDEWVASRVWRYYIQILHYLHITIFARPSTKPYDHFPSDTFLRPNGAGEGIAAPFWALFSYIFIFAWNFEFPIPTERLL</sequence>
<gene>
    <name evidence="2" type="ORF">PCAMFM013_S028g000095</name>
</gene>
<keyword evidence="1" id="KW-1133">Transmembrane helix</keyword>
<protein>
    <submittedName>
        <fullName evidence="2">Str. FM013</fullName>
    </submittedName>
</protein>
<evidence type="ECO:0000313" key="2">
    <source>
        <dbReference type="EMBL" id="CRL28542.1"/>
    </source>
</evidence>
<reference evidence="2 3" key="1">
    <citation type="journal article" date="2014" name="Nat. Commun.">
        <title>Multiple recent horizontal transfers of a large genomic region in cheese making fungi.</title>
        <authorList>
            <person name="Cheeseman K."/>
            <person name="Ropars J."/>
            <person name="Renault P."/>
            <person name="Dupont J."/>
            <person name="Gouzy J."/>
            <person name="Branca A."/>
            <person name="Abraham A.L."/>
            <person name="Ceppi M."/>
            <person name="Conseiller E."/>
            <person name="Debuchy R."/>
            <person name="Malagnac F."/>
            <person name="Goarin A."/>
            <person name="Silar P."/>
            <person name="Lacoste S."/>
            <person name="Sallet E."/>
            <person name="Bensimon A."/>
            <person name="Giraud T."/>
            <person name="Brygoo Y."/>
        </authorList>
    </citation>
    <scope>NUCLEOTIDE SEQUENCE [LARGE SCALE GENOMIC DNA]</scope>
    <source>
        <strain evidence="3">FM 013</strain>
    </source>
</reference>
<organism evidence="2 3">
    <name type="scientific">Penicillium camemberti (strain FM 013)</name>
    <dbReference type="NCBI Taxonomy" id="1429867"/>
    <lineage>
        <taxon>Eukaryota</taxon>
        <taxon>Fungi</taxon>
        <taxon>Dikarya</taxon>
        <taxon>Ascomycota</taxon>
        <taxon>Pezizomycotina</taxon>
        <taxon>Eurotiomycetes</taxon>
        <taxon>Eurotiomycetidae</taxon>
        <taxon>Eurotiales</taxon>
        <taxon>Aspergillaceae</taxon>
        <taxon>Penicillium</taxon>
    </lineage>
</organism>
<keyword evidence="1" id="KW-0472">Membrane</keyword>
<accession>A0A0G4PQ34</accession>
<dbReference type="STRING" id="1429867.A0A0G4PQ34"/>